<reference evidence="1" key="1">
    <citation type="submission" date="2021-02" db="EMBL/GenBank/DDBJ databases">
        <authorList>
            <person name="Nowell W R."/>
        </authorList>
    </citation>
    <scope>NUCLEOTIDE SEQUENCE</scope>
</reference>
<name>A0A814HP62_9BILA</name>
<sequence>MLYNFSSIMNQKKIMKNVRYCPELSNWEDFATYEIGDGGILSLDDLRPNIRIPSITELANSVIKGINNVRKR</sequence>
<accession>A0A814HP62</accession>
<comment type="caution">
    <text evidence="1">The sequence shown here is derived from an EMBL/GenBank/DDBJ whole genome shotgun (WGS) entry which is preliminary data.</text>
</comment>
<dbReference type="EMBL" id="CAJOBB010000009">
    <property type="protein sequence ID" value="CAF3507428.1"/>
    <property type="molecule type" value="Genomic_DNA"/>
</dbReference>
<dbReference type="AlphaFoldDB" id="A0A814HP62"/>
<dbReference type="Proteomes" id="UP000663868">
    <property type="component" value="Unassembled WGS sequence"/>
</dbReference>
<dbReference type="EMBL" id="CAJNOE010000175">
    <property type="protein sequence ID" value="CAF1012747.1"/>
    <property type="molecule type" value="Genomic_DNA"/>
</dbReference>
<protein>
    <submittedName>
        <fullName evidence="1">Uncharacterized protein</fullName>
    </submittedName>
</protein>
<evidence type="ECO:0000313" key="1">
    <source>
        <dbReference type="EMBL" id="CAF1012747.1"/>
    </source>
</evidence>
<dbReference type="Proteomes" id="UP000663860">
    <property type="component" value="Unassembled WGS sequence"/>
</dbReference>
<organism evidence="1 3">
    <name type="scientific">Adineta steineri</name>
    <dbReference type="NCBI Taxonomy" id="433720"/>
    <lineage>
        <taxon>Eukaryota</taxon>
        <taxon>Metazoa</taxon>
        <taxon>Spiralia</taxon>
        <taxon>Gnathifera</taxon>
        <taxon>Rotifera</taxon>
        <taxon>Eurotatoria</taxon>
        <taxon>Bdelloidea</taxon>
        <taxon>Adinetida</taxon>
        <taxon>Adinetidae</taxon>
        <taxon>Adineta</taxon>
    </lineage>
</organism>
<evidence type="ECO:0000313" key="3">
    <source>
        <dbReference type="Proteomes" id="UP000663860"/>
    </source>
</evidence>
<proteinExistence type="predicted"/>
<gene>
    <name evidence="1" type="ORF">IZO911_LOCUS18273</name>
    <name evidence="2" type="ORF">KXQ929_LOCUS410</name>
</gene>
<evidence type="ECO:0000313" key="2">
    <source>
        <dbReference type="EMBL" id="CAF3507428.1"/>
    </source>
</evidence>